<keyword evidence="3" id="KW-1185">Reference proteome</keyword>
<evidence type="ECO:0000313" key="3">
    <source>
        <dbReference type="Proteomes" id="UP000053841"/>
    </source>
</evidence>
<dbReference type="HOGENOM" id="CLU_936860_0_0_1"/>
<sequence>MPGFTGESESQDMRDVSYKAIGSNIPLGAARPPAPDLLISTPAIDNARHSNERDTSLRRQSRIQTFTHHCHEARDCMNSLERSQEYRTRDHDHPARCPSRTDLEQALAGALALFRAKIATTKVHLQARWPQMPDPSSIKIGVEILRNDQVFRRHSCSVSSSEVTPTEQDAEQSQHSNTNRPQFILAFRMRPIEQSHHNYSNEHQAQKFPPHTSARDLSPTQDSPIPPPPPTAYDLLRYNYDIYMKYADLPKGEGFFNGHNSKITPSKYGSDSRHDLGLCFSTFLTRYRCKMGLHCPW</sequence>
<organism evidence="2 3">
    <name type="scientific">Cochliobolus carbonum (strain 26-R-13)</name>
    <name type="common">Maize leaf spot fungus</name>
    <name type="synonym">Bipolaris zeicola</name>
    <dbReference type="NCBI Taxonomy" id="930089"/>
    <lineage>
        <taxon>Eukaryota</taxon>
        <taxon>Fungi</taxon>
        <taxon>Dikarya</taxon>
        <taxon>Ascomycota</taxon>
        <taxon>Pezizomycotina</taxon>
        <taxon>Dothideomycetes</taxon>
        <taxon>Pleosporomycetidae</taxon>
        <taxon>Pleosporales</taxon>
        <taxon>Pleosporineae</taxon>
        <taxon>Pleosporaceae</taxon>
        <taxon>Bipolaris</taxon>
    </lineage>
</organism>
<dbReference type="RefSeq" id="XP_007707780.1">
    <property type="nucleotide sequence ID" value="XM_007709590.1"/>
</dbReference>
<dbReference type="Proteomes" id="UP000053841">
    <property type="component" value="Unassembled WGS sequence"/>
</dbReference>
<evidence type="ECO:0000256" key="1">
    <source>
        <dbReference type="SAM" id="MobiDB-lite"/>
    </source>
</evidence>
<protein>
    <submittedName>
        <fullName evidence="2">Uncharacterized protein</fullName>
    </submittedName>
</protein>
<dbReference type="STRING" id="930089.W6Z2D5"/>
<accession>W6Z2D5</accession>
<dbReference type="EMBL" id="KI964547">
    <property type="protein sequence ID" value="EUC37836.1"/>
    <property type="molecule type" value="Genomic_DNA"/>
</dbReference>
<gene>
    <name evidence="2" type="ORF">COCCADRAFT_1283</name>
</gene>
<dbReference type="GeneID" id="19144744"/>
<dbReference type="OrthoDB" id="3797593at2759"/>
<evidence type="ECO:0000313" key="2">
    <source>
        <dbReference type="EMBL" id="EUC37836.1"/>
    </source>
</evidence>
<dbReference type="AlphaFoldDB" id="W6Z2D5"/>
<dbReference type="KEGG" id="bze:COCCADRAFT_1283"/>
<feature type="region of interest" description="Disordered" evidence="1">
    <location>
        <begin position="200"/>
        <end position="230"/>
    </location>
</feature>
<reference evidence="2 3" key="1">
    <citation type="journal article" date="2013" name="PLoS Genet.">
        <title>Comparative genome structure, secondary metabolite, and effector coding capacity across Cochliobolus pathogens.</title>
        <authorList>
            <person name="Condon B.J."/>
            <person name="Leng Y."/>
            <person name="Wu D."/>
            <person name="Bushley K.E."/>
            <person name="Ohm R.A."/>
            <person name="Otillar R."/>
            <person name="Martin J."/>
            <person name="Schackwitz W."/>
            <person name="Grimwood J."/>
            <person name="MohdZainudin N."/>
            <person name="Xue C."/>
            <person name="Wang R."/>
            <person name="Manning V.A."/>
            <person name="Dhillon B."/>
            <person name="Tu Z.J."/>
            <person name="Steffenson B.J."/>
            <person name="Salamov A."/>
            <person name="Sun H."/>
            <person name="Lowry S."/>
            <person name="LaButti K."/>
            <person name="Han J."/>
            <person name="Copeland A."/>
            <person name="Lindquist E."/>
            <person name="Barry K."/>
            <person name="Schmutz J."/>
            <person name="Baker S.E."/>
            <person name="Ciuffetti L.M."/>
            <person name="Grigoriev I.V."/>
            <person name="Zhong S."/>
            <person name="Turgeon B.G."/>
        </authorList>
    </citation>
    <scope>NUCLEOTIDE SEQUENCE [LARGE SCALE GENOMIC DNA]</scope>
    <source>
        <strain evidence="2 3">26-R-13</strain>
    </source>
</reference>
<name>W6Z2D5_COCC2</name>
<proteinExistence type="predicted"/>
<feature type="region of interest" description="Disordered" evidence="1">
    <location>
        <begin position="156"/>
        <end position="179"/>
    </location>
</feature>